<name>A0ABS5LHH6_9BACI</name>
<evidence type="ECO:0000313" key="6">
    <source>
        <dbReference type="EMBL" id="MBS2969948.1"/>
    </source>
</evidence>
<evidence type="ECO:0000256" key="4">
    <source>
        <dbReference type="ARBA" id="ARBA00023136"/>
    </source>
</evidence>
<feature type="transmembrane region" description="Helical" evidence="5">
    <location>
        <begin position="77"/>
        <end position="99"/>
    </location>
</feature>
<dbReference type="Pfam" id="PF02674">
    <property type="entry name" value="Colicin_V"/>
    <property type="match status" value="1"/>
</dbReference>
<accession>A0ABS5LHH6</accession>
<keyword evidence="7" id="KW-1185">Reference proteome</keyword>
<protein>
    <submittedName>
        <fullName evidence="6">CvpA family protein</fullName>
    </submittedName>
</protein>
<sequence>MLDLILAVLLLFGILTGLRRGFIMQLVHLTGFIIAYIVAYLYCDDLAPKLELWIPYPSMGEGQAAISFFTGGQLEEAYYRAIAFAILFFGTKIVTQIIGSMLDFIAMLPVIKQLNRWGGAILGFAEVYLIVFILLFIGGLLPMENVQNAMKNSALTNTIVHHTPYFSDKVNELWIQYTGKS</sequence>
<gene>
    <name evidence="6" type="ORF">J9317_14345</name>
</gene>
<evidence type="ECO:0000256" key="1">
    <source>
        <dbReference type="ARBA" id="ARBA00004141"/>
    </source>
</evidence>
<evidence type="ECO:0000256" key="2">
    <source>
        <dbReference type="ARBA" id="ARBA00022692"/>
    </source>
</evidence>
<feature type="transmembrane region" description="Helical" evidence="5">
    <location>
        <begin position="119"/>
        <end position="141"/>
    </location>
</feature>
<evidence type="ECO:0000256" key="3">
    <source>
        <dbReference type="ARBA" id="ARBA00022989"/>
    </source>
</evidence>
<evidence type="ECO:0000313" key="7">
    <source>
        <dbReference type="Proteomes" id="UP000682403"/>
    </source>
</evidence>
<organism evidence="6 7">
    <name type="scientific">Metabacillus flavus</name>
    <dbReference type="NCBI Taxonomy" id="2823519"/>
    <lineage>
        <taxon>Bacteria</taxon>
        <taxon>Bacillati</taxon>
        <taxon>Bacillota</taxon>
        <taxon>Bacilli</taxon>
        <taxon>Bacillales</taxon>
        <taxon>Bacillaceae</taxon>
        <taxon>Metabacillus</taxon>
    </lineage>
</organism>
<proteinExistence type="predicted"/>
<dbReference type="PANTHER" id="PTHR37306:SF1">
    <property type="entry name" value="COLICIN V PRODUCTION PROTEIN"/>
    <property type="match status" value="1"/>
</dbReference>
<dbReference type="EMBL" id="JAGVRK010000001">
    <property type="protein sequence ID" value="MBS2969948.1"/>
    <property type="molecule type" value="Genomic_DNA"/>
</dbReference>
<dbReference type="InterPro" id="IPR003825">
    <property type="entry name" value="Colicin-V_CvpA"/>
</dbReference>
<keyword evidence="2 5" id="KW-0812">Transmembrane</keyword>
<keyword evidence="4 5" id="KW-0472">Membrane</keyword>
<dbReference type="RefSeq" id="WP_211559706.1">
    <property type="nucleotide sequence ID" value="NZ_JAGVRK010000001.1"/>
</dbReference>
<comment type="caution">
    <text evidence="6">The sequence shown here is derived from an EMBL/GenBank/DDBJ whole genome shotgun (WGS) entry which is preliminary data.</text>
</comment>
<dbReference type="Proteomes" id="UP000682403">
    <property type="component" value="Unassembled WGS sequence"/>
</dbReference>
<comment type="subcellular location">
    <subcellularLocation>
        <location evidence="1">Membrane</location>
        <topology evidence="1">Multi-pass membrane protein</topology>
    </subcellularLocation>
</comment>
<evidence type="ECO:0000256" key="5">
    <source>
        <dbReference type="SAM" id="Phobius"/>
    </source>
</evidence>
<keyword evidence="3 5" id="KW-1133">Transmembrane helix</keyword>
<reference evidence="6 7" key="1">
    <citation type="submission" date="2021-04" db="EMBL/GenBank/DDBJ databases">
        <title>Metabacillus sp. strain KIGAM252 whole genome sequence.</title>
        <authorList>
            <person name="Seo M.-J."/>
            <person name="Cho E.-S."/>
            <person name="Hwang C.Y."/>
            <person name="Yoon D.J."/>
        </authorList>
    </citation>
    <scope>NUCLEOTIDE SEQUENCE [LARGE SCALE GENOMIC DNA]</scope>
    <source>
        <strain evidence="6 7">KIGAM252</strain>
    </source>
</reference>
<feature type="transmembrane region" description="Helical" evidence="5">
    <location>
        <begin position="26"/>
        <end position="43"/>
    </location>
</feature>
<dbReference type="PANTHER" id="PTHR37306">
    <property type="entry name" value="COLICIN V PRODUCTION PROTEIN"/>
    <property type="match status" value="1"/>
</dbReference>